<evidence type="ECO:0000313" key="4">
    <source>
        <dbReference type="Proteomes" id="UP000295357"/>
    </source>
</evidence>
<dbReference type="GO" id="GO:0006302">
    <property type="term" value="P:double-strand break repair"/>
    <property type="evidence" value="ECO:0007669"/>
    <property type="project" value="TreeGrafter"/>
</dbReference>
<dbReference type="Gene3D" id="3.40.50.300">
    <property type="entry name" value="P-loop containing nucleotide triphosphate hydrolases"/>
    <property type="match status" value="2"/>
</dbReference>
<feature type="coiled-coil region" evidence="1">
    <location>
        <begin position="550"/>
        <end position="598"/>
    </location>
</feature>
<dbReference type="GO" id="GO:0000731">
    <property type="term" value="P:DNA synthesis involved in DNA repair"/>
    <property type="evidence" value="ECO:0007669"/>
    <property type="project" value="TreeGrafter"/>
</dbReference>
<gene>
    <name evidence="3" type="ORF">DFR39_102451</name>
</gene>
<feature type="coiled-coil region" evidence="1">
    <location>
        <begin position="284"/>
        <end position="325"/>
    </location>
</feature>
<evidence type="ECO:0000313" key="3">
    <source>
        <dbReference type="EMBL" id="TDP12063.1"/>
    </source>
</evidence>
<dbReference type="RefSeq" id="WP_133602813.1">
    <property type="nucleotide sequence ID" value="NZ_JAUFPJ010000002.1"/>
</dbReference>
<protein>
    <submittedName>
        <fullName evidence="3">AAA domain-containing protein</fullName>
    </submittedName>
</protein>
<evidence type="ECO:0000256" key="2">
    <source>
        <dbReference type="SAM" id="MobiDB-lite"/>
    </source>
</evidence>
<reference evidence="3 4" key="1">
    <citation type="submission" date="2019-03" db="EMBL/GenBank/DDBJ databases">
        <title>Genomic Encyclopedia of Type Strains, Phase IV (KMG-IV): sequencing the most valuable type-strain genomes for metagenomic binning, comparative biology and taxonomic classification.</title>
        <authorList>
            <person name="Goeker M."/>
        </authorList>
    </citation>
    <scope>NUCLEOTIDE SEQUENCE [LARGE SCALE GENOMIC DNA]</scope>
    <source>
        <strain evidence="3 4">DSM 25082</strain>
    </source>
</reference>
<feature type="coiled-coil region" evidence="1">
    <location>
        <begin position="192"/>
        <end position="229"/>
    </location>
</feature>
<dbReference type="AlphaFoldDB" id="A0A4R6NDX1"/>
<dbReference type="EMBL" id="SNXE01000002">
    <property type="protein sequence ID" value="TDP12063.1"/>
    <property type="molecule type" value="Genomic_DNA"/>
</dbReference>
<accession>A0A4R6NDX1</accession>
<proteinExistence type="predicted"/>
<keyword evidence="1" id="KW-0175">Coiled coil</keyword>
<dbReference type="OrthoDB" id="174137at2"/>
<comment type="caution">
    <text evidence="3">The sequence shown here is derived from an EMBL/GenBank/DDBJ whole genome shotgun (WGS) entry which is preliminary data.</text>
</comment>
<feature type="region of interest" description="Disordered" evidence="2">
    <location>
        <begin position="372"/>
        <end position="398"/>
    </location>
</feature>
<dbReference type="PANTHER" id="PTHR32182">
    <property type="entry name" value="DNA REPLICATION AND REPAIR PROTEIN RECF"/>
    <property type="match status" value="1"/>
</dbReference>
<dbReference type="InterPro" id="IPR027417">
    <property type="entry name" value="P-loop_NTPase"/>
</dbReference>
<keyword evidence="4" id="KW-1185">Reference proteome</keyword>
<sequence>MFHLQSLELLHWDYCRRVSMPLDGSIITIAGPNGSGKTTLLDAMRTLLGLECSGGRTYKTYARHANAETAWLRALVDNRPRGRQNSSRPFASSLLYADQVTLACRIERQGGDWVRRYIMVDGVHEIEALTDKAEKDWLGIEAWKRRLEAAGLTRAIGRVLALEQGQTDRLCELSPKELLRLVFEVFGDQEVLDRYDQARSHQQQLMKEVEQATHELSHAQAQLSDLANRVNSYQQYQLRLKERERLATEVVPVLQWSEGRQRLAQQLRELHRQRLFASGDRRQMSAKRAELHALFEKVEAAKRRLQELESERKQARAAFDAAREAERPMELLAKREEELKTLAAVETDGAELSQRLEHLSSQQHALREAFTRQNDQSRKAQAAMDALSGQRLPPPPPEVSRFRKALDEAGIAHHVLADCIDIADETWRAAAEGFLRPSRWVVVLERSSDEGRAFGLAAKERYRHYVVGDAESAPALPPKDSLLAALNINAKLPGWLLRQLASIRCVKDTEAGAQYSKSSGGEWITQDAYYRDGRGGRSLWVEARDYQFGASALDSRRASLERELSRYDVELTRIAKEQAEVERQLKDAQKAAQGHKAAQELAERAAEFAEGRARLAGLRQARVEAAGRMAALDGEHDRALTQATRSERDYEAAQGGLKASEDNVLRGQREQEQRLQELRASARASREAGAKFPVSWIQPARIAQLRDEFENAKQAEIAMRHVQQELDTGLNNGTWETDVAVQERHARMSVSVLEQSTQLDDRRASNEMARIAAFNARERYIDVLRATVRRYKKNVQELGELAGVIAQAELPHLDNDDMVLAQAGLHVRFNFDGKGEVGLNDGEASGGQQVLKSLILLVALMKDDETPGGFVFIDEPFAHLDVRNIQLVGHFLRSTRAQYLLTTPITHNVEVFEPSEITLVTSKKPRGERWAPPIAVIQRRPEKSIYD</sequence>
<dbReference type="SUPFAM" id="SSF52540">
    <property type="entry name" value="P-loop containing nucleoside triphosphate hydrolases"/>
    <property type="match status" value="1"/>
</dbReference>
<dbReference type="PANTHER" id="PTHR32182:SF19">
    <property type="entry name" value="HOMOLOGY WITH RECF PROTEIN"/>
    <property type="match status" value="1"/>
</dbReference>
<dbReference type="Proteomes" id="UP000295357">
    <property type="component" value="Unassembled WGS sequence"/>
</dbReference>
<organism evidence="3 4">
    <name type="scientific">Roseateles asaccharophilus</name>
    <dbReference type="NCBI Taxonomy" id="582607"/>
    <lineage>
        <taxon>Bacteria</taxon>
        <taxon>Pseudomonadati</taxon>
        <taxon>Pseudomonadota</taxon>
        <taxon>Betaproteobacteria</taxon>
        <taxon>Burkholderiales</taxon>
        <taxon>Sphaerotilaceae</taxon>
        <taxon>Roseateles</taxon>
    </lineage>
</organism>
<dbReference type="Pfam" id="PF13555">
    <property type="entry name" value="AAA_29"/>
    <property type="match status" value="1"/>
</dbReference>
<feature type="coiled-coil region" evidence="1">
    <location>
        <begin position="668"/>
        <end position="725"/>
    </location>
</feature>
<evidence type="ECO:0000256" key="1">
    <source>
        <dbReference type="SAM" id="Coils"/>
    </source>
</evidence>
<name>A0A4R6NDX1_9BURK</name>